<dbReference type="PANTHER" id="PTHR36573">
    <property type="entry name" value="INTERMEMBRANE PHOSPHOLIPID TRANSPORT SYSTEM BINDING PROTEIN MLAC"/>
    <property type="match status" value="1"/>
</dbReference>
<dbReference type="PIRSF" id="PIRSF004649">
    <property type="entry name" value="MlaC"/>
    <property type="match status" value="1"/>
</dbReference>
<evidence type="ECO:0000313" key="1">
    <source>
        <dbReference type="EMBL" id="CUS53584.1"/>
    </source>
</evidence>
<dbReference type="EMBL" id="CZRL01000097">
    <property type="protein sequence ID" value="CUS53584.1"/>
    <property type="molecule type" value="Genomic_DNA"/>
</dbReference>
<dbReference type="Pfam" id="PF05494">
    <property type="entry name" value="MlaC"/>
    <property type="match status" value="1"/>
</dbReference>
<dbReference type="Gene3D" id="3.10.450.710">
    <property type="entry name" value="Tgt2/MlaC"/>
    <property type="match status" value="1"/>
</dbReference>
<accession>A0A160TWU4</accession>
<dbReference type="InterPro" id="IPR042245">
    <property type="entry name" value="Tgt2/MlaC_sf"/>
</dbReference>
<gene>
    <name evidence="1" type="ORF">MGWOODY_XGa1504</name>
</gene>
<organism evidence="1">
    <name type="scientific">hydrothermal vent metagenome</name>
    <dbReference type="NCBI Taxonomy" id="652676"/>
    <lineage>
        <taxon>unclassified sequences</taxon>
        <taxon>metagenomes</taxon>
        <taxon>ecological metagenomes</taxon>
    </lineage>
</organism>
<proteinExistence type="predicted"/>
<dbReference type="InterPro" id="IPR008869">
    <property type="entry name" value="MlaC/ttg2D"/>
</dbReference>
<sequence length="217" mass="24735">MTTQLLRLNNRLGMRLFGIVLSAVMLFVVLAAQPARAEQRPDTILHETVEQLLAELDSNRSALAADKCQLYSLVNRLVLPLFTVDKISRLILGAHFKTASPDLRNRFTRAFMDLMIRTYATAMFEYTGQEEIQYLPFVLDEAARTALVQTRVRVPGQVPVPVDYAFLRSVDGRWQIYDVRLDGISLVLSYRRSYDQIIRSKGLEVLVHALETQDTDC</sequence>
<dbReference type="AlphaFoldDB" id="A0A160TWU4"/>
<protein>
    <submittedName>
        <fullName evidence="1">Toluene tolerance</fullName>
    </submittedName>
</protein>
<reference evidence="1" key="1">
    <citation type="submission" date="2015-10" db="EMBL/GenBank/DDBJ databases">
        <authorList>
            <person name="Gilbert D.G."/>
        </authorList>
    </citation>
    <scope>NUCLEOTIDE SEQUENCE</scope>
</reference>
<dbReference type="PANTHER" id="PTHR36573:SF1">
    <property type="entry name" value="INTERMEMBRANE PHOSPHOLIPID TRANSPORT SYSTEM BINDING PROTEIN MLAC"/>
    <property type="match status" value="1"/>
</dbReference>
<name>A0A160TWU4_9ZZZZ</name>